<dbReference type="AlphaFoldDB" id="A0A0X3VBD1"/>
<keyword evidence="8" id="KW-1185">Reference proteome</keyword>
<dbReference type="Proteomes" id="UP000053244">
    <property type="component" value="Unassembled WGS sequence"/>
</dbReference>
<feature type="transmembrane region" description="Helical" evidence="6">
    <location>
        <begin position="260"/>
        <end position="282"/>
    </location>
</feature>
<feature type="transmembrane region" description="Helical" evidence="6">
    <location>
        <begin position="103"/>
        <end position="125"/>
    </location>
</feature>
<gene>
    <name evidence="7" type="ORF">ADL15_02050</name>
</gene>
<evidence type="ECO:0000256" key="4">
    <source>
        <dbReference type="ARBA" id="ARBA00022989"/>
    </source>
</evidence>
<feature type="transmembrane region" description="Helical" evidence="6">
    <location>
        <begin position="131"/>
        <end position="152"/>
    </location>
</feature>
<dbReference type="GO" id="GO:0005886">
    <property type="term" value="C:plasma membrane"/>
    <property type="evidence" value="ECO:0007669"/>
    <property type="project" value="UniProtKB-SubCell"/>
</dbReference>
<feature type="transmembrane region" description="Helical" evidence="6">
    <location>
        <begin position="372"/>
        <end position="396"/>
    </location>
</feature>
<protein>
    <recommendedName>
        <fullName evidence="9">Polysaccharide biosynthesis protein</fullName>
    </recommendedName>
</protein>
<evidence type="ECO:0000256" key="6">
    <source>
        <dbReference type="SAM" id="Phobius"/>
    </source>
</evidence>
<comment type="subcellular location">
    <subcellularLocation>
        <location evidence="1">Cell membrane</location>
        <topology evidence="1">Multi-pass membrane protein</topology>
    </subcellularLocation>
</comment>
<dbReference type="RefSeq" id="WP_067684592.1">
    <property type="nucleotide sequence ID" value="NZ_LLZH01000004.1"/>
</dbReference>
<dbReference type="PANTHER" id="PTHR30250">
    <property type="entry name" value="PST FAMILY PREDICTED COLANIC ACID TRANSPORTER"/>
    <property type="match status" value="1"/>
</dbReference>
<keyword evidence="4 6" id="KW-1133">Transmembrane helix</keyword>
<organism evidence="7 8">
    <name type="scientific">Actinoplanes awajinensis subsp. mycoplanecinus</name>
    <dbReference type="NCBI Taxonomy" id="135947"/>
    <lineage>
        <taxon>Bacteria</taxon>
        <taxon>Bacillati</taxon>
        <taxon>Actinomycetota</taxon>
        <taxon>Actinomycetes</taxon>
        <taxon>Micromonosporales</taxon>
        <taxon>Micromonosporaceae</taxon>
        <taxon>Actinoplanes</taxon>
    </lineage>
</organism>
<dbReference type="InterPro" id="IPR050833">
    <property type="entry name" value="Poly_Biosynth_Transport"/>
</dbReference>
<proteinExistence type="predicted"/>
<evidence type="ECO:0000256" key="1">
    <source>
        <dbReference type="ARBA" id="ARBA00004651"/>
    </source>
</evidence>
<feature type="transmembrane region" description="Helical" evidence="6">
    <location>
        <begin position="235"/>
        <end position="254"/>
    </location>
</feature>
<sequence length="429" mass="45390">MPVGERLGFRSLLRIVPAAVRRDYASTLLVQWFVLGTGLFLFHLVAERGSVDGFAYYQIARGTVTTFQPALLLGLGLGLQRYLPRTEHTTRRLARHALSTEALVVVGVGLAGAGAGNWIAGLLGLPGGRPAVAAILIMLGGNCLTTVALAALRGNQQIVDANLTFGLGLGLMPLVAFVAAERIEDFLIIQGLGAAVVGLWGTLVVRHRPRTFFKHPEPTIKTLISYGLKRMPGELALPALYTFPTFAVAVTMPGDPVAGFVGFTTSAVTLICSLFAMLTPVLMPRLSRLFHRAGEDAGVRQLLTALPLAAGLLAAVPTTVIFVFAPALVHGFLGDEFSPAIPVLRLGVLAAIPMAMFYAARPTMETLLEAKFLSRLLLACLALEVVMTCIGTVFFAPQHAAVLGLAAAATALGIDAVWLAGYALRLPRP</sequence>
<keyword evidence="5 6" id="KW-0472">Membrane</keyword>
<feature type="transmembrane region" description="Helical" evidence="6">
    <location>
        <begin position="340"/>
        <end position="360"/>
    </location>
</feature>
<feature type="transmembrane region" description="Helical" evidence="6">
    <location>
        <begin position="302"/>
        <end position="328"/>
    </location>
</feature>
<feature type="transmembrane region" description="Helical" evidence="6">
    <location>
        <begin position="24"/>
        <end position="46"/>
    </location>
</feature>
<reference evidence="7 8" key="1">
    <citation type="submission" date="2015-10" db="EMBL/GenBank/DDBJ databases">
        <authorList>
            <person name="Gilbert D.G."/>
        </authorList>
    </citation>
    <scope>NUCLEOTIDE SEQUENCE [LARGE SCALE GENOMIC DNA]</scope>
    <source>
        <strain evidence="7 8">NRRL B-16712</strain>
    </source>
</reference>
<accession>A0A0X3VBD1</accession>
<evidence type="ECO:0000256" key="5">
    <source>
        <dbReference type="ARBA" id="ARBA00023136"/>
    </source>
</evidence>
<evidence type="ECO:0000256" key="2">
    <source>
        <dbReference type="ARBA" id="ARBA00022475"/>
    </source>
</evidence>
<keyword evidence="3 6" id="KW-0812">Transmembrane</keyword>
<feature type="transmembrane region" description="Helical" evidence="6">
    <location>
        <begin position="402"/>
        <end position="424"/>
    </location>
</feature>
<dbReference type="PANTHER" id="PTHR30250:SF26">
    <property type="entry name" value="PSMA PROTEIN"/>
    <property type="match status" value="1"/>
</dbReference>
<feature type="transmembrane region" description="Helical" evidence="6">
    <location>
        <begin position="66"/>
        <end position="83"/>
    </location>
</feature>
<evidence type="ECO:0000313" key="8">
    <source>
        <dbReference type="Proteomes" id="UP000053244"/>
    </source>
</evidence>
<evidence type="ECO:0000313" key="7">
    <source>
        <dbReference type="EMBL" id="KUL42101.1"/>
    </source>
</evidence>
<comment type="caution">
    <text evidence="7">The sequence shown here is derived from an EMBL/GenBank/DDBJ whole genome shotgun (WGS) entry which is preliminary data.</text>
</comment>
<evidence type="ECO:0008006" key="9">
    <source>
        <dbReference type="Google" id="ProtNLM"/>
    </source>
</evidence>
<dbReference type="EMBL" id="LLZH01000004">
    <property type="protein sequence ID" value="KUL42101.1"/>
    <property type="molecule type" value="Genomic_DNA"/>
</dbReference>
<feature type="transmembrane region" description="Helical" evidence="6">
    <location>
        <begin position="186"/>
        <end position="205"/>
    </location>
</feature>
<evidence type="ECO:0000256" key="3">
    <source>
        <dbReference type="ARBA" id="ARBA00022692"/>
    </source>
</evidence>
<keyword evidence="2" id="KW-1003">Cell membrane</keyword>
<feature type="transmembrane region" description="Helical" evidence="6">
    <location>
        <begin position="159"/>
        <end position="180"/>
    </location>
</feature>
<name>A0A0X3VBD1_9ACTN</name>
<dbReference type="OrthoDB" id="3283470at2"/>